<keyword evidence="2" id="KW-0690">Ribosome biogenesis</keyword>
<reference evidence="5 6" key="1">
    <citation type="journal article" date="2013" name="Curr. Biol.">
        <title>The Genome of the Foraminiferan Reticulomyxa filosa.</title>
        <authorList>
            <person name="Glockner G."/>
            <person name="Hulsmann N."/>
            <person name="Schleicher M."/>
            <person name="Noegel A.A."/>
            <person name="Eichinger L."/>
            <person name="Gallinger C."/>
            <person name="Pawlowski J."/>
            <person name="Sierra R."/>
            <person name="Euteneuer U."/>
            <person name="Pillet L."/>
            <person name="Moustafa A."/>
            <person name="Platzer M."/>
            <person name="Groth M."/>
            <person name="Szafranski K."/>
            <person name="Schliwa M."/>
        </authorList>
    </citation>
    <scope>NUCLEOTIDE SEQUENCE [LARGE SCALE GENOMIC DNA]</scope>
</reference>
<accession>X6MUN7</accession>
<dbReference type="GO" id="GO:0005525">
    <property type="term" value="F:GTP binding"/>
    <property type="evidence" value="ECO:0007669"/>
    <property type="project" value="InterPro"/>
</dbReference>
<dbReference type="PROSITE" id="PS51710">
    <property type="entry name" value="G_OBG"/>
    <property type="match status" value="1"/>
</dbReference>
<dbReference type="GO" id="GO:0005730">
    <property type="term" value="C:nucleolus"/>
    <property type="evidence" value="ECO:0007669"/>
    <property type="project" value="UniProtKB-SubCell"/>
</dbReference>
<name>X6MUN7_RETFI</name>
<dbReference type="GO" id="GO:0042254">
    <property type="term" value="P:ribosome biogenesis"/>
    <property type="evidence" value="ECO:0007669"/>
    <property type="project" value="UniProtKB-KW"/>
</dbReference>
<dbReference type="OMA" id="XAHYAVQ"/>
<feature type="region of interest" description="Disordered" evidence="3">
    <location>
        <begin position="443"/>
        <end position="489"/>
    </location>
</feature>
<keyword evidence="6" id="KW-1185">Reference proteome</keyword>
<dbReference type="InterPro" id="IPR006073">
    <property type="entry name" value="GTP-bd"/>
</dbReference>
<keyword evidence="1" id="KW-0547">Nucleotide-binding</keyword>
<comment type="subcellular location">
    <subcellularLocation>
        <location evidence="2">Nucleus</location>
        <location evidence="2">Nucleolus</location>
    </subcellularLocation>
</comment>
<dbReference type="CDD" id="cd01897">
    <property type="entry name" value="NOG"/>
    <property type="match status" value="1"/>
</dbReference>
<dbReference type="InterPro" id="IPR041623">
    <property type="entry name" value="NOG1_N"/>
</dbReference>
<dbReference type="Pfam" id="PF01926">
    <property type="entry name" value="MMR_HSR1"/>
    <property type="match status" value="1"/>
</dbReference>
<dbReference type="PANTHER" id="PTHR45759">
    <property type="entry name" value="NUCLEOLAR GTP-BINDING PROTEIN 1"/>
    <property type="match status" value="1"/>
</dbReference>
<dbReference type="PIRSF" id="PIRSF038919">
    <property type="entry name" value="NOG1"/>
    <property type="match status" value="1"/>
</dbReference>
<dbReference type="SUPFAM" id="SSF52540">
    <property type="entry name" value="P-loop containing nucleoside triphosphate hydrolases"/>
    <property type="match status" value="1"/>
</dbReference>
<dbReference type="Gene3D" id="1.20.120.1190">
    <property type="match status" value="1"/>
</dbReference>
<dbReference type="Gene3D" id="3.40.50.300">
    <property type="entry name" value="P-loop containing nucleotide triphosphate hydrolases"/>
    <property type="match status" value="1"/>
</dbReference>
<dbReference type="PRINTS" id="PR00326">
    <property type="entry name" value="GTP1OBG"/>
</dbReference>
<evidence type="ECO:0000256" key="3">
    <source>
        <dbReference type="SAM" id="MobiDB-lite"/>
    </source>
</evidence>
<gene>
    <name evidence="5" type="ORF">RFI_19782</name>
</gene>
<dbReference type="InterPro" id="IPR027417">
    <property type="entry name" value="P-loop_NTPase"/>
</dbReference>
<dbReference type="InterPro" id="IPR012973">
    <property type="entry name" value="NOG_C"/>
</dbReference>
<keyword evidence="2" id="KW-0539">Nucleus</keyword>
<proteinExistence type="inferred from homology"/>
<comment type="caution">
    <text evidence="5">The sequence shown here is derived from an EMBL/GenBank/DDBJ whole genome shotgun (WGS) entry which is preliminary data.</text>
</comment>
<dbReference type="Pfam" id="PF08155">
    <property type="entry name" value="NOGCT"/>
    <property type="match status" value="1"/>
</dbReference>
<dbReference type="InterPro" id="IPR031167">
    <property type="entry name" value="G_OBG"/>
</dbReference>
<dbReference type="Pfam" id="PF17835">
    <property type="entry name" value="NOG1_N"/>
    <property type="match status" value="1"/>
</dbReference>
<evidence type="ECO:0000256" key="1">
    <source>
        <dbReference type="ARBA" id="ARBA00022741"/>
    </source>
</evidence>
<dbReference type="EMBL" id="ASPP01016420">
    <property type="protein sequence ID" value="ETO17539.1"/>
    <property type="molecule type" value="Genomic_DNA"/>
</dbReference>
<evidence type="ECO:0000256" key="2">
    <source>
        <dbReference type="PIRNR" id="PIRNR038919"/>
    </source>
</evidence>
<comment type="function">
    <text evidence="2">Involved in the biogenesis of the 60S ribosomal subunit.</text>
</comment>
<dbReference type="AlphaFoldDB" id="X6MUN7"/>
<evidence type="ECO:0000313" key="5">
    <source>
        <dbReference type="EMBL" id="ETO17539.1"/>
    </source>
</evidence>
<organism evidence="5 6">
    <name type="scientific">Reticulomyxa filosa</name>
    <dbReference type="NCBI Taxonomy" id="46433"/>
    <lineage>
        <taxon>Eukaryota</taxon>
        <taxon>Sar</taxon>
        <taxon>Rhizaria</taxon>
        <taxon>Retaria</taxon>
        <taxon>Foraminifera</taxon>
        <taxon>Monothalamids</taxon>
        <taxon>Reticulomyxidae</taxon>
        <taxon>Reticulomyxa</taxon>
    </lineage>
</organism>
<dbReference type="OrthoDB" id="415015at2759"/>
<feature type="domain" description="OBG-type G" evidence="4">
    <location>
        <begin position="105"/>
        <end position="170"/>
    </location>
</feature>
<dbReference type="Proteomes" id="UP000023152">
    <property type="component" value="Unassembled WGS sequence"/>
</dbReference>
<evidence type="ECO:0000259" key="4">
    <source>
        <dbReference type="PROSITE" id="PS51710"/>
    </source>
</evidence>
<feature type="compositionally biased region" description="Basic and acidic residues" evidence="3">
    <location>
        <begin position="443"/>
        <end position="460"/>
    </location>
</feature>
<evidence type="ECO:0000313" key="6">
    <source>
        <dbReference type="Proteomes" id="UP000023152"/>
    </source>
</evidence>
<sequence length="579" mass="66774">MIEEFPKYETLHPFYADLINVLYDRDHYKLALGQLNISRQIIGNIGKDYVKLLKYGDSLYRCKQLKRAALGRMVKVIRQQKAALAYLEQVRQHMSRLPSIDPSTRTLLLCGFPNVGKSSIMNTLSRANVEVQNYAFTTKSLYVGHFDYDYLRWQIIDSPGVLDRPLEERNTIEMQAITAMAHLNAYLFASLSPLFVNKPIVVVLNKCDLRSYEGLNPDERECIDKMLSKSKNTLIKVVNMSALKNEGVIECRNTACDMLLSHRIELKAKSNKLQSIEHRLFVATPEKRDDIAREPDLENEWGGPGVFHWDTRNHWQLENDEWKFDKVPEIFDGKNVSDFYSPDVGEKLQKLEAEERQAIEQDFVDEMERDLNSHDLSSDDDMLFKYIRRKQTLARMESAHKKTVRNHRPVIARPQQNVSLKSLNESLSDLGVNTSRVSRRVKFDQEQELAKENQGKDMSDKLQSIARGNSRTRSKSREPRPAKGISSIAATKAAQKLKQLASKSLNKKGFKHESDRLIPTKKPKFLYMKKQGKKKNKMKAFSHAKVNLLFLFVGKTSSFFKEKIHAFSALFYAFAEKVK</sequence>
<dbReference type="InterPro" id="IPR024926">
    <property type="entry name" value="NOG1"/>
</dbReference>
<comment type="similarity">
    <text evidence="2">Belongs to the TRAFAC class OBG-HflX-like GTPase superfamily. OBG GTPase family. NOG subfamily.</text>
</comment>
<protein>
    <recommendedName>
        <fullName evidence="2">Nucleolar GTP-binding protein 1</fullName>
    </recommendedName>
</protein>